<feature type="domain" description="HTH cro/C1-type" evidence="1">
    <location>
        <begin position="16"/>
        <end position="69"/>
    </location>
</feature>
<dbReference type="Pfam" id="PF19054">
    <property type="entry name" value="DUF5753"/>
    <property type="match status" value="1"/>
</dbReference>
<evidence type="ECO:0000259" key="1">
    <source>
        <dbReference type="PROSITE" id="PS50943"/>
    </source>
</evidence>
<comment type="caution">
    <text evidence="2">The sequence shown here is derived from an EMBL/GenBank/DDBJ whole genome shotgun (WGS) entry which is preliminary data.</text>
</comment>
<dbReference type="InterPro" id="IPR010982">
    <property type="entry name" value="Lambda_DNA-bd_dom_sf"/>
</dbReference>
<dbReference type="EMBL" id="JACCFO010000001">
    <property type="protein sequence ID" value="NYI97715.1"/>
    <property type="molecule type" value="Genomic_DNA"/>
</dbReference>
<protein>
    <submittedName>
        <fullName evidence="2">Transcriptional regulator with XRE-family HTH domain</fullName>
    </submittedName>
</protein>
<dbReference type="Pfam" id="PF13560">
    <property type="entry name" value="HTH_31"/>
    <property type="match status" value="1"/>
</dbReference>
<dbReference type="RefSeq" id="WP_179769014.1">
    <property type="nucleotide sequence ID" value="NZ_JACCFO010000001.1"/>
</dbReference>
<sequence>MADEPREEWLRIGREIRRMRKARDLSLDRLAERLPISAGMIGAMERGIRDCKPKHAEALDKALGTGDQLTSLIARTRPGTPWMAEVDPLLMQAEQIGQWQLAWVPGLLQTEAYARAAFRAGTPTASAERIEDSVRNRQRRQETVWRDGPPLARFVLDESVLLRTVGGATVMVGQLDHLLTMAEKPHVSVQVLPLYHAPHSGMDGSFLLLHLPGGEVVLVLESRFAASVDHKEADVRRYRSGFEDLRALALSPPESADLIRRKRDQLAEE</sequence>
<dbReference type="GO" id="GO:0003677">
    <property type="term" value="F:DNA binding"/>
    <property type="evidence" value="ECO:0007669"/>
    <property type="project" value="InterPro"/>
</dbReference>
<gene>
    <name evidence="2" type="ORF">HNR12_003992</name>
</gene>
<accession>A0A853BSK9</accession>
<keyword evidence="3" id="KW-1185">Reference proteome</keyword>
<evidence type="ECO:0000313" key="2">
    <source>
        <dbReference type="EMBL" id="NYI97715.1"/>
    </source>
</evidence>
<dbReference type="Gene3D" id="1.10.260.40">
    <property type="entry name" value="lambda repressor-like DNA-binding domains"/>
    <property type="match status" value="1"/>
</dbReference>
<dbReference type="PROSITE" id="PS50943">
    <property type="entry name" value="HTH_CROC1"/>
    <property type="match status" value="1"/>
</dbReference>
<dbReference type="SMART" id="SM00530">
    <property type="entry name" value="HTH_XRE"/>
    <property type="match status" value="1"/>
</dbReference>
<reference evidence="2 3" key="1">
    <citation type="submission" date="2020-07" db="EMBL/GenBank/DDBJ databases">
        <title>Sequencing the genomes of 1000 actinobacteria strains.</title>
        <authorList>
            <person name="Klenk H.-P."/>
        </authorList>
    </citation>
    <scope>NUCLEOTIDE SEQUENCE [LARGE SCALE GENOMIC DNA]</scope>
    <source>
        <strain evidence="2 3">DSM 45927</strain>
    </source>
</reference>
<dbReference type="InterPro" id="IPR001387">
    <property type="entry name" value="Cro/C1-type_HTH"/>
</dbReference>
<dbReference type="CDD" id="cd00093">
    <property type="entry name" value="HTH_XRE"/>
    <property type="match status" value="1"/>
</dbReference>
<dbReference type="InterPro" id="IPR043917">
    <property type="entry name" value="DUF5753"/>
</dbReference>
<proteinExistence type="predicted"/>
<dbReference type="AlphaFoldDB" id="A0A853BSK9"/>
<name>A0A853BSK9_9ACTN</name>
<organism evidence="2 3">
    <name type="scientific">Streptomonospora nanhaiensis</name>
    <dbReference type="NCBI Taxonomy" id="1323731"/>
    <lineage>
        <taxon>Bacteria</taxon>
        <taxon>Bacillati</taxon>
        <taxon>Actinomycetota</taxon>
        <taxon>Actinomycetes</taxon>
        <taxon>Streptosporangiales</taxon>
        <taxon>Nocardiopsidaceae</taxon>
        <taxon>Streptomonospora</taxon>
    </lineage>
</organism>
<dbReference type="SUPFAM" id="SSF47413">
    <property type="entry name" value="lambda repressor-like DNA-binding domains"/>
    <property type="match status" value="1"/>
</dbReference>
<evidence type="ECO:0000313" key="3">
    <source>
        <dbReference type="Proteomes" id="UP000575985"/>
    </source>
</evidence>
<dbReference type="Proteomes" id="UP000575985">
    <property type="component" value="Unassembled WGS sequence"/>
</dbReference>